<name>A0A0M2SKV8_9BACI</name>
<feature type="region of interest" description="Disordered" evidence="1">
    <location>
        <begin position="31"/>
        <end position="63"/>
    </location>
</feature>
<dbReference type="EMBL" id="LAYY01000101">
    <property type="protein sequence ID" value="KKK33235.1"/>
    <property type="molecule type" value="Genomic_DNA"/>
</dbReference>
<dbReference type="Pfam" id="PF12685">
    <property type="entry name" value="SpoIIIAH"/>
    <property type="match status" value="1"/>
</dbReference>
<dbReference type="InterPro" id="IPR038503">
    <property type="entry name" value="SpoIIIAH_sf"/>
</dbReference>
<accession>A0A0M2SKV8</accession>
<evidence type="ECO:0000256" key="1">
    <source>
        <dbReference type="SAM" id="MobiDB-lite"/>
    </source>
</evidence>
<dbReference type="Gene3D" id="1.10.287.4300">
    <property type="entry name" value="Stage III sporulation protein AH-like"/>
    <property type="match status" value="1"/>
</dbReference>
<dbReference type="AlphaFoldDB" id="A0A0M2SKV8"/>
<keyword evidence="2" id="KW-0472">Membrane</keyword>
<gene>
    <name evidence="3" type="ORF">WQ57_25280</name>
</gene>
<sequence>MLLKKQTVWLLTMLSLVVVLSVYYITSPEPNRSNLANVEEPKENVSEETAKEDGKPVETSDEDAVISGIASDEQFEALRLDLEDQRSQRKAELQAIVASTDLPVEQRNKAYDEMKDLDTISKKENVLETLIKTMGYEDALVRADGEKVRITVKAQDHTPAEANEIIQMVRSELGAYQAVAVTFQPEK</sequence>
<feature type="compositionally biased region" description="Basic and acidic residues" evidence="1">
    <location>
        <begin position="39"/>
        <end position="58"/>
    </location>
</feature>
<reference evidence="3 4" key="1">
    <citation type="submission" date="2015-04" db="EMBL/GenBank/DDBJ databases">
        <title>Taxonomic description and genome sequence of Bacillus campisalis sp. nov., a novel member of the genus Bacillus isolated from solar saltern.</title>
        <authorList>
            <person name="Mathan Kumar R."/>
            <person name="Kaur G."/>
            <person name="Kumar A."/>
            <person name="Singh N.K."/>
            <person name="Kaur N."/>
            <person name="Kumar N."/>
            <person name="Mayilraj S."/>
        </authorList>
    </citation>
    <scope>NUCLEOTIDE SEQUENCE [LARGE SCALE GENOMIC DNA]</scope>
    <source>
        <strain evidence="3 4">SA2-6</strain>
    </source>
</reference>
<feature type="transmembrane region" description="Helical" evidence="2">
    <location>
        <begin position="7"/>
        <end position="25"/>
    </location>
</feature>
<organism evidence="3 4">
    <name type="scientific">Mesobacillus campisalis</name>
    <dbReference type="NCBI Taxonomy" id="1408103"/>
    <lineage>
        <taxon>Bacteria</taxon>
        <taxon>Bacillati</taxon>
        <taxon>Bacillota</taxon>
        <taxon>Bacilli</taxon>
        <taxon>Bacillales</taxon>
        <taxon>Bacillaceae</taxon>
        <taxon>Mesobacillus</taxon>
    </lineage>
</organism>
<dbReference type="Proteomes" id="UP000034166">
    <property type="component" value="Unassembled WGS sequence"/>
</dbReference>
<protein>
    <submittedName>
        <fullName evidence="3">Stage III sporulation protein AH</fullName>
    </submittedName>
</protein>
<evidence type="ECO:0000313" key="3">
    <source>
        <dbReference type="EMBL" id="KKK33235.1"/>
    </source>
</evidence>
<proteinExistence type="predicted"/>
<dbReference type="OrthoDB" id="2939102at2"/>
<dbReference type="RefSeq" id="WP_046526383.1">
    <property type="nucleotide sequence ID" value="NZ_LAYY01000101.1"/>
</dbReference>
<dbReference type="InterPro" id="IPR024232">
    <property type="entry name" value="SpoIIIAH"/>
</dbReference>
<evidence type="ECO:0000313" key="4">
    <source>
        <dbReference type="Proteomes" id="UP000034166"/>
    </source>
</evidence>
<dbReference type="PATRIC" id="fig|1408103.3.peg.5457"/>
<evidence type="ECO:0000256" key="2">
    <source>
        <dbReference type="SAM" id="Phobius"/>
    </source>
</evidence>
<keyword evidence="2" id="KW-1133">Transmembrane helix</keyword>
<comment type="caution">
    <text evidence="3">The sequence shown here is derived from an EMBL/GenBank/DDBJ whole genome shotgun (WGS) entry which is preliminary data.</text>
</comment>
<keyword evidence="4" id="KW-1185">Reference proteome</keyword>
<keyword evidence="2" id="KW-0812">Transmembrane</keyword>